<dbReference type="Gene3D" id="3.40.50.150">
    <property type="entry name" value="Vaccinia Virus protein VP39"/>
    <property type="match status" value="1"/>
</dbReference>
<dbReference type="PANTHER" id="PTHR43464:SF19">
    <property type="entry name" value="UBIQUINONE BIOSYNTHESIS O-METHYLTRANSFERASE, MITOCHONDRIAL"/>
    <property type="match status" value="1"/>
</dbReference>
<dbReference type="GO" id="GO:0032259">
    <property type="term" value="P:methylation"/>
    <property type="evidence" value="ECO:0007669"/>
    <property type="project" value="UniProtKB-KW"/>
</dbReference>
<evidence type="ECO:0000256" key="3">
    <source>
        <dbReference type="ARBA" id="ARBA00022691"/>
    </source>
</evidence>
<evidence type="ECO:0000313" key="5">
    <source>
        <dbReference type="EMBL" id="TVM16627.1"/>
    </source>
</evidence>
<keyword evidence="6" id="KW-1185">Reference proteome</keyword>
<dbReference type="CDD" id="cd02440">
    <property type="entry name" value="AdoMet_MTases"/>
    <property type="match status" value="1"/>
</dbReference>
<keyword evidence="1" id="KW-0489">Methyltransferase</keyword>
<dbReference type="GO" id="GO:0008757">
    <property type="term" value="F:S-adenosylmethionine-dependent methyltransferase activity"/>
    <property type="evidence" value="ECO:0007669"/>
    <property type="project" value="InterPro"/>
</dbReference>
<name>A0A7M3ME50_9BACT</name>
<dbReference type="RefSeq" id="WP_144303378.1">
    <property type="nucleotide sequence ID" value="NZ_QMIE01000010.1"/>
</dbReference>
<evidence type="ECO:0000259" key="4">
    <source>
        <dbReference type="Pfam" id="PF08241"/>
    </source>
</evidence>
<dbReference type="Proteomes" id="UP000448292">
    <property type="component" value="Unassembled WGS sequence"/>
</dbReference>
<evidence type="ECO:0000313" key="6">
    <source>
        <dbReference type="Proteomes" id="UP000448292"/>
    </source>
</evidence>
<dbReference type="InterPro" id="IPR029063">
    <property type="entry name" value="SAM-dependent_MTases_sf"/>
</dbReference>
<protein>
    <recommendedName>
        <fullName evidence="4">Methyltransferase type 11 domain-containing protein</fullName>
    </recommendedName>
</protein>
<dbReference type="PANTHER" id="PTHR43464">
    <property type="entry name" value="METHYLTRANSFERASE"/>
    <property type="match status" value="1"/>
</dbReference>
<comment type="caution">
    <text evidence="5">The sequence shown here is derived from an EMBL/GenBank/DDBJ whole genome shotgun (WGS) entry which is preliminary data.</text>
</comment>
<reference evidence="5 6" key="1">
    <citation type="submission" date="2018-06" db="EMBL/GenBank/DDBJ databases">
        <title>Complete genome of Desulfovibrio indonesiensis P37SLT.</title>
        <authorList>
            <person name="Crispim J.S."/>
            <person name="Vidigal P.M.P."/>
            <person name="Silva L.C.F."/>
            <person name="Laguardia C.N."/>
            <person name="Araujo L.C."/>
            <person name="Dias R.S."/>
            <person name="Sousa M.P."/>
            <person name="Paula S.O."/>
            <person name="Silva C."/>
        </authorList>
    </citation>
    <scope>NUCLEOTIDE SEQUENCE [LARGE SCALE GENOMIC DNA]</scope>
    <source>
        <strain evidence="5 6">P37SLT</strain>
    </source>
</reference>
<feature type="domain" description="Methyltransferase type 11" evidence="4">
    <location>
        <begin position="47"/>
        <end position="134"/>
    </location>
</feature>
<keyword evidence="2" id="KW-0808">Transferase</keyword>
<dbReference type="EMBL" id="QMIE01000010">
    <property type="protein sequence ID" value="TVM16627.1"/>
    <property type="molecule type" value="Genomic_DNA"/>
</dbReference>
<evidence type="ECO:0000256" key="2">
    <source>
        <dbReference type="ARBA" id="ARBA00022679"/>
    </source>
</evidence>
<organism evidence="5 6">
    <name type="scientific">Oceanidesulfovibrio indonesiensis</name>
    <dbReference type="NCBI Taxonomy" id="54767"/>
    <lineage>
        <taxon>Bacteria</taxon>
        <taxon>Pseudomonadati</taxon>
        <taxon>Thermodesulfobacteriota</taxon>
        <taxon>Desulfovibrionia</taxon>
        <taxon>Desulfovibrionales</taxon>
        <taxon>Desulfovibrionaceae</taxon>
        <taxon>Oceanidesulfovibrio</taxon>
    </lineage>
</organism>
<accession>A0A7M3ME50</accession>
<dbReference type="InterPro" id="IPR013216">
    <property type="entry name" value="Methyltransf_11"/>
</dbReference>
<dbReference type="OrthoDB" id="9782767at2"/>
<dbReference type="AlphaFoldDB" id="A0A7M3ME50"/>
<gene>
    <name evidence="5" type="ORF">DPQ33_11545</name>
</gene>
<dbReference type="SUPFAM" id="SSF53335">
    <property type="entry name" value="S-adenosyl-L-methionine-dependent methyltransferases"/>
    <property type="match status" value="1"/>
</dbReference>
<dbReference type="Pfam" id="PF08241">
    <property type="entry name" value="Methyltransf_11"/>
    <property type="match status" value="1"/>
</dbReference>
<evidence type="ECO:0000256" key="1">
    <source>
        <dbReference type="ARBA" id="ARBA00022603"/>
    </source>
</evidence>
<proteinExistence type="predicted"/>
<sequence>MERYEAADVRRYLSWFESDRGRFAVSQEMRVLDRLVSGWPRRNQKLLEVGCGPGIFLERFWHLGFDITGLDLSPAMVDAARTRLGKHVDLHVGNAEHMPFRDNEFDFVVLITLLEFVGNPKTVLQEAARVARKGILVAYLNRFSLYRLSVLCREKLPGKGAGTLGSVKWLDTFTIRKLLYDVVGSRPCMRRSCLMGPPVTWRNSFPFTRLNGVLPNGFGSFAAIRLDLFEDPPLTPLVSFGAKPARPAT</sequence>
<keyword evidence="3" id="KW-0949">S-adenosyl-L-methionine</keyword>